<evidence type="ECO:0000313" key="5">
    <source>
        <dbReference type="EMBL" id="RAK23515.1"/>
    </source>
</evidence>
<sequence>MGLIPYDPFQQLQNFRRELDRLFFDFSSTLKGVDTAIAMPRIDIHETDTEVIATCDLPGLEKKEDVNIEIENNTLSLSGTIQRTSEKKEERVHLQERMTGHFRRTITLPSKVSTEGVKATYKNGVLEIRMPKLSNETKKKIDIDFI</sequence>
<keyword evidence="6" id="KW-1185">Reference proteome</keyword>
<dbReference type="RefSeq" id="WP_111643859.1">
    <property type="nucleotide sequence ID" value="NZ_QLMH01000001.1"/>
</dbReference>
<evidence type="ECO:0000259" key="3">
    <source>
        <dbReference type="PROSITE" id="PS01031"/>
    </source>
</evidence>
<reference evidence="5 6" key="1">
    <citation type="submission" date="2018-06" db="EMBL/GenBank/DDBJ databases">
        <title>Genomic Encyclopedia of Type Strains, Phase III (KMG-III): the genomes of soil and plant-associated and newly described type strains.</title>
        <authorList>
            <person name="Whitman W."/>
        </authorList>
    </citation>
    <scope>NUCLEOTIDE SEQUENCE [LARGE SCALE GENOMIC DNA]</scope>
    <source>
        <strain evidence="5 6">CGMCC 1.8979</strain>
    </source>
</reference>
<protein>
    <submittedName>
        <fullName evidence="5">HSP20 family protein</fullName>
    </submittedName>
</protein>
<name>A0A327YUU8_9BACL</name>
<dbReference type="EMBL" id="QLMH01000001">
    <property type="protein sequence ID" value="RAK23515.1"/>
    <property type="molecule type" value="Genomic_DNA"/>
</dbReference>
<dbReference type="Pfam" id="PF00011">
    <property type="entry name" value="HSP20"/>
    <property type="match status" value="1"/>
</dbReference>
<dbReference type="PROSITE" id="PS01031">
    <property type="entry name" value="SHSP"/>
    <property type="match status" value="1"/>
</dbReference>
<proteinExistence type="inferred from homology"/>
<dbReference type="InterPro" id="IPR002068">
    <property type="entry name" value="A-crystallin/Hsp20_dom"/>
</dbReference>
<evidence type="ECO:0000259" key="4">
    <source>
        <dbReference type="PROSITE" id="PS51203"/>
    </source>
</evidence>
<dbReference type="Proteomes" id="UP000248555">
    <property type="component" value="Unassembled WGS sequence"/>
</dbReference>
<evidence type="ECO:0000256" key="1">
    <source>
        <dbReference type="PROSITE-ProRule" id="PRU00285"/>
    </source>
</evidence>
<dbReference type="PANTHER" id="PTHR11527">
    <property type="entry name" value="HEAT-SHOCK PROTEIN 20 FAMILY MEMBER"/>
    <property type="match status" value="1"/>
</dbReference>
<dbReference type="InterPro" id="IPR008978">
    <property type="entry name" value="HSP20-like_chaperone"/>
</dbReference>
<comment type="caution">
    <text evidence="5">The sequence shown here is derived from an EMBL/GenBank/DDBJ whole genome shotgun (WGS) entry which is preliminary data.</text>
</comment>
<dbReference type="Gene3D" id="2.60.40.790">
    <property type="match status" value="1"/>
</dbReference>
<dbReference type="OrthoDB" id="1806521at2"/>
<organism evidence="5 6">
    <name type="scientific">Paranoxybacillus vitaminiphilus</name>
    <dbReference type="NCBI Taxonomy" id="581036"/>
    <lineage>
        <taxon>Bacteria</taxon>
        <taxon>Bacillati</taxon>
        <taxon>Bacillota</taxon>
        <taxon>Bacilli</taxon>
        <taxon>Bacillales</taxon>
        <taxon>Anoxybacillaceae</taxon>
        <taxon>Paranoxybacillus</taxon>
    </lineage>
</organism>
<dbReference type="AlphaFoldDB" id="A0A327YUU8"/>
<gene>
    <name evidence="5" type="ORF">B0I26_101477</name>
</gene>
<dbReference type="InterPro" id="IPR031107">
    <property type="entry name" value="Small_HSP"/>
</dbReference>
<feature type="domain" description="CS" evidence="4">
    <location>
        <begin position="37"/>
        <end position="142"/>
    </location>
</feature>
<comment type="similarity">
    <text evidence="1 2">Belongs to the small heat shock protein (HSP20) family.</text>
</comment>
<evidence type="ECO:0000256" key="2">
    <source>
        <dbReference type="RuleBase" id="RU003616"/>
    </source>
</evidence>
<dbReference type="CDD" id="cd06464">
    <property type="entry name" value="ACD_sHsps-like"/>
    <property type="match status" value="1"/>
</dbReference>
<feature type="domain" description="SHSP" evidence="3">
    <location>
        <begin position="33"/>
        <end position="146"/>
    </location>
</feature>
<evidence type="ECO:0000313" key="6">
    <source>
        <dbReference type="Proteomes" id="UP000248555"/>
    </source>
</evidence>
<dbReference type="SUPFAM" id="SSF49764">
    <property type="entry name" value="HSP20-like chaperones"/>
    <property type="match status" value="1"/>
</dbReference>
<dbReference type="InterPro" id="IPR007052">
    <property type="entry name" value="CS_dom"/>
</dbReference>
<dbReference type="PROSITE" id="PS51203">
    <property type="entry name" value="CS"/>
    <property type="match status" value="1"/>
</dbReference>
<accession>A0A327YUU8</accession>